<dbReference type="EMBL" id="AP023366">
    <property type="protein sequence ID" value="BCJ85360.1"/>
    <property type="molecule type" value="Genomic_DNA"/>
</dbReference>
<feature type="domain" description="Type III secretion system flagellar brake protein YcgR PilZN" evidence="2">
    <location>
        <begin position="5"/>
        <end position="90"/>
    </location>
</feature>
<reference evidence="3 4" key="1">
    <citation type="submission" date="2020-08" db="EMBL/GenBank/DDBJ databases">
        <title>Complete Genome Sequence of Effusibacillus dendaii Strain skT53, Isolated from Farmland soil.</title>
        <authorList>
            <person name="Konishi T."/>
            <person name="Kawasaki H."/>
        </authorList>
    </citation>
    <scope>NUCLEOTIDE SEQUENCE [LARGE SCALE GENOMIC DNA]</scope>
    <source>
        <strain evidence="4">skT53</strain>
    </source>
</reference>
<evidence type="ECO:0000259" key="1">
    <source>
        <dbReference type="Pfam" id="PF07238"/>
    </source>
</evidence>
<feature type="domain" description="PilZ" evidence="1">
    <location>
        <begin position="100"/>
        <end position="213"/>
    </location>
</feature>
<evidence type="ECO:0008006" key="5">
    <source>
        <dbReference type="Google" id="ProtNLM"/>
    </source>
</evidence>
<evidence type="ECO:0000313" key="3">
    <source>
        <dbReference type="EMBL" id="BCJ85360.1"/>
    </source>
</evidence>
<dbReference type="AlphaFoldDB" id="A0A7I8DA13"/>
<dbReference type="Gene3D" id="2.40.10.220">
    <property type="entry name" value="predicted glycosyltransferase like domains"/>
    <property type="match status" value="1"/>
</dbReference>
<dbReference type="InterPro" id="IPR009875">
    <property type="entry name" value="PilZ_domain"/>
</dbReference>
<name>A0A7I8DA13_9BACL</name>
<evidence type="ECO:0000313" key="4">
    <source>
        <dbReference type="Proteomes" id="UP000593802"/>
    </source>
</evidence>
<evidence type="ECO:0000259" key="2">
    <source>
        <dbReference type="Pfam" id="PF12945"/>
    </source>
</evidence>
<dbReference type="Pfam" id="PF07238">
    <property type="entry name" value="PilZ"/>
    <property type="match status" value="1"/>
</dbReference>
<sequence>MAMPRIGQTVTIEVPSGPFKGEYLSRIEDMDKNWLYLDVPADSETHRTGLLPEGTPIRLKFKDKKNTPCDFDATIGDNLFRKSQLVLVKRPEITAIRRHQRRAYVRVPANLPVELVVMDLQTNQLHRLECLTYNISGGGLSVVLRQDHPLKTGDLIGVNMEIPVDGQFRRVVAKARVVSFMPVSEISSRKTASLQFVELSEDHRQLIIQYVFRREIEMRERGWLKTPR</sequence>
<gene>
    <name evidence="3" type="ORF">skT53_03450</name>
</gene>
<keyword evidence="4" id="KW-1185">Reference proteome</keyword>
<dbReference type="KEGG" id="eff:skT53_03450"/>
<organism evidence="3 4">
    <name type="scientific">Effusibacillus dendaii</name>
    <dbReference type="NCBI Taxonomy" id="2743772"/>
    <lineage>
        <taxon>Bacteria</taxon>
        <taxon>Bacillati</taxon>
        <taxon>Bacillota</taxon>
        <taxon>Bacilli</taxon>
        <taxon>Bacillales</taxon>
        <taxon>Alicyclobacillaceae</taxon>
        <taxon>Effusibacillus</taxon>
    </lineage>
</organism>
<dbReference type="Pfam" id="PF12945">
    <property type="entry name" value="PilZNR"/>
    <property type="match status" value="1"/>
</dbReference>
<dbReference type="GO" id="GO:0035438">
    <property type="term" value="F:cyclic-di-GMP binding"/>
    <property type="evidence" value="ECO:0007669"/>
    <property type="project" value="InterPro"/>
</dbReference>
<proteinExistence type="predicted"/>
<dbReference type="InterPro" id="IPR009926">
    <property type="entry name" value="T3SS_YcgR_PilZN"/>
</dbReference>
<protein>
    <recommendedName>
        <fullName evidence="5">Pilus assembly protein PilZ</fullName>
    </recommendedName>
</protein>
<dbReference type="SUPFAM" id="SSF141371">
    <property type="entry name" value="PilZ domain-like"/>
    <property type="match status" value="1"/>
</dbReference>
<accession>A0A7I8DA13</accession>
<dbReference type="Proteomes" id="UP000593802">
    <property type="component" value="Chromosome"/>
</dbReference>
<dbReference type="RefSeq" id="WP_200759494.1">
    <property type="nucleotide sequence ID" value="NZ_AP023366.1"/>
</dbReference>